<protein>
    <submittedName>
        <fullName evidence="8">DMT family transporter</fullName>
    </submittedName>
</protein>
<feature type="transmembrane region" description="Helical" evidence="6">
    <location>
        <begin position="264"/>
        <end position="284"/>
    </location>
</feature>
<feature type="transmembrane region" description="Helical" evidence="6">
    <location>
        <begin position="53"/>
        <end position="73"/>
    </location>
</feature>
<dbReference type="Pfam" id="PF00892">
    <property type="entry name" value="EamA"/>
    <property type="match status" value="2"/>
</dbReference>
<keyword evidence="3 6" id="KW-0812">Transmembrane</keyword>
<dbReference type="Proteomes" id="UP000321548">
    <property type="component" value="Unassembled WGS sequence"/>
</dbReference>
<evidence type="ECO:0000256" key="1">
    <source>
        <dbReference type="ARBA" id="ARBA00004651"/>
    </source>
</evidence>
<keyword evidence="9" id="KW-1185">Reference proteome</keyword>
<comment type="subcellular location">
    <subcellularLocation>
        <location evidence="1">Cell membrane</location>
        <topology evidence="1">Multi-pass membrane protein</topology>
    </subcellularLocation>
</comment>
<organism evidence="8 9">
    <name type="scientific">Zeimonas arvi</name>
    <dbReference type="NCBI Taxonomy" id="2498847"/>
    <lineage>
        <taxon>Bacteria</taxon>
        <taxon>Pseudomonadati</taxon>
        <taxon>Pseudomonadota</taxon>
        <taxon>Betaproteobacteria</taxon>
        <taxon>Burkholderiales</taxon>
        <taxon>Burkholderiaceae</taxon>
        <taxon>Zeimonas</taxon>
    </lineage>
</organism>
<comment type="caution">
    <text evidence="8">The sequence shown here is derived from an EMBL/GenBank/DDBJ whole genome shotgun (WGS) entry which is preliminary data.</text>
</comment>
<feature type="transmembrane region" description="Helical" evidence="6">
    <location>
        <begin position="296"/>
        <end position="313"/>
    </location>
</feature>
<proteinExistence type="predicted"/>
<evidence type="ECO:0000256" key="5">
    <source>
        <dbReference type="ARBA" id="ARBA00023136"/>
    </source>
</evidence>
<gene>
    <name evidence="8" type="ORF">FHP08_02805</name>
</gene>
<feature type="transmembrane region" description="Helical" evidence="6">
    <location>
        <begin position="174"/>
        <end position="191"/>
    </location>
</feature>
<keyword evidence="5 6" id="KW-0472">Membrane</keyword>
<evidence type="ECO:0000259" key="7">
    <source>
        <dbReference type="Pfam" id="PF00892"/>
    </source>
</evidence>
<feature type="transmembrane region" description="Helical" evidence="6">
    <location>
        <begin position="137"/>
        <end position="154"/>
    </location>
</feature>
<dbReference type="SUPFAM" id="SSF103481">
    <property type="entry name" value="Multidrug resistance efflux transporter EmrE"/>
    <property type="match status" value="2"/>
</dbReference>
<feature type="transmembrane region" description="Helical" evidence="6">
    <location>
        <begin position="238"/>
        <end position="257"/>
    </location>
</feature>
<dbReference type="EMBL" id="VDUY01000001">
    <property type="protein sequence ID" value="TXL68627.1"/>
    <property type="molecule type" value="Genomic_DNA"/>
</dbReference>
<dbReference type="PANTHER" id="PTHR42920:SF14">
    <property type="entry name" value="TRANSPORTER, DRUG_METABOLITE EXPORTER FAMILY"/>
    <property type="match status" value="1"/>
</dbReference>
<evidence type="ECO:0000256" key="2">
    <source>
        <dbReference type="ARBA" id="ARBA00022475"/>
    </source>
</evidence>
<feature type="domain" description="EamA" evidence="7">
    <location>
        <begin position="173"/>
        <end position="307"/>
    </location>
</feature>
<dbReference type="GO" id="GO:0005886">
    <property type="term" value="C:plasma membrane"/>
    <property type="evidence" value="ECO:0007669"/>
    <property type="project" value="UniProtKB-SubCell"/>
</dbReference>
<evidence type="ECO:0000313" key="9">
    <source>
        <dbReference type="Proteomes" id="UP000321548"/>
    </source>
</evidence>
<feature type="transmembrane region" description="Helical" evidence="6">
    <location>
        <begin position="203"/>
        <end position="226"/>
    </location>
</feature>
<dbReference type="OrthoDB" id="4167046at2"/>
<reference evidence="8 9" key="1">
    <citation type="submission" date="2019-06" db="EMBL/GenBank/DDBJ databases">
        <title>Quisquiliibacterium sp. nov., isolated from a maize field.</title>
        <authorList>
            <person name="Lin S.-Y."/>
            <person name="Tsai C.-F."/>
            <person name="Young C.-C."/>
        </authorList>
    </citation>
    <scope>NUCLEOTIDE SEQUENCE [LARGE SCALE GENOMIC DNA]</scope>
    <source>
        <strain evidence="8 9">CC-CFT501</strain>
    </source>
</reference>
<dbReference type="InterPro" id="IPR037185">
    <property type="entry name" value="EmrE-like"/>
</dbReference>
<dbReference type="RefSeq" id="WP_147702767.1">
    <property type="nucleotide sequence ID" value="NZ_VDUY01000001.1"/>
</dbReference>
<evidence type="ECO:0000313" key="8">
    <source>
        <dbReference type="EMBL" id="TXL68627.1"/>
    </source>
</evidence>
<keyword evidence="4 6" id="KW-1133">Transmembrane helix</keyword>
<evidence type="ECO:0000256" key="6">
    <source>
        <dbReference type="SAM" id="Phobius"/>
    </source>
</evidence>
<name>A0A5C8P648_9BURK</name>
<sequence length="321" mass="33263">MSGAGASGSSGLTGPSGLGRGLGAALFAVLVWGGQLPIAKGIFPALDGFSISVVRYGVAFLCFIPLLVWLEGLRAFVAQGRDLKLVVVAGIAMGASALLMITGLARTRPEIAVLILGLQPAMTAIADWAVWKKRPPAFTLACLALAFAGVAIAVTRGGDAILNPAPAVRGEVLGNLLTFGAATAWVSYVLITTRLHGWSTIRVSALTSGPAVALVLAAWGIAWLAGATYANEEVLPAASWRLAYVSVVGVVISMFLWNYGAKKIGAVNAMLLLNLMPVVTFAFRAAEGARFVPSEIAGAAIVVGALVANNVYLRRRPRRLS</sequence>
<evidence type="ECO:0000256" key="4">
    <source>
        <dbReference type="ARBA" id="ARBA00022989"/>
    </source>
</evidence>
<feature type="domain" description="EamA" evidence="7">
    <location>
        <begin position="21"/>
        <end position="154"/>
    </location>
</feature>
<evidence type="ECO:0000256" key="3">
    <source>
        <dbReference type="ARBA" id="ARBA00022692"/>
    </source>
</evidence>
<keyword evidence="2" id="KW-1003">Cell membrane</keyword>
<feature type="transmembrane region" description="Helical" evidence="6">
    <location>
        <begin position="85"/>
        <end position="105"/>
    </location>
</feature>
<feature type="transmembrane region" description="Helical" evidence="6">
    <location>
        <begin position="111"/>
        <end position="130"/>
    </location>
</feature>
<accession>A0A5C8P648</accession>
<dbReference type="PANTHER" id="PTHR42920">
    <property type="entry name" value="OS03G0707200 PROTEIN-RELATED"/>
    <property type="match status" value="1"/>
</dbReference>
<dbReference type="InterPro" id="IPR000620">
    <property type="entry name" value="EamA_dom"/>
</dbReference>
<feature type="transmembrane region" description="Helical" evidence="6">
    <location>
        <begin position="12"/>
        <end position="33"/>
    </location>
</feature>
<dbReference type="AlphaFoldDB" id="A0A5C8P648"/>
<dbReference type="InterPro" id="IPR051258">
    <property type="entry name" value="Diverse_Substrate_Transporter"/>
</dbReference>